<dbReference type="VEuPathDB" id="FungiDB:AeMF1_004108"/>
<reference evidence="6 7" key="1">
    <citation type="submission" date="2019-07" db="EMBL/GenBank/DDBJ databases">
        <title>Genomics analysis of Aphanomyces spp. identifies a new class of oomycete effector associated with host adaptation.</title>
        <authorList>
            <person name="Gaulin E."/>
        </authorList>
    </citation>
    <scope>NUCLEOTIDE SEQUENCE [LARGE SCALE GENOMIC DNA]</scope>
    <source>
        <strain evidence="6 7">ATCC 201684</strain>
    </source>
</reference>
<dbReference type="InterPro" id="IPR023393">
    <property type="entry name" value="START-like_dom_sf"/>
</dbReference>
<evidence type="ECO:0000259" key="5">
    <source>
        <dbReference type="PROSITE" id="PS50178"/>
    </source>
</evidence>
<dbReference type="InterPro" id="IPR013083">
    <property type="entry name" value="Znf_RING/FYVE/PHD"/>
</dbReference>
<evidence type="ECO:0000256" key="4">
    <source>
        <dbReference type="PROSITE-ProRule" id="PRU00091"/>
    </source>
</evidence>
<dbReference type="PANTHER" id="PTHR13510">
    <property type="entry name" value="FYVE-FINGER-CONTAINING RAB5 EFFECTOR PROTEIN RABENOSYN-5-RELATED"/>
    <property type="match status" value="1"/>
</dbReference>
<evidence type="ECO:0000256" key="1">
    <source>
        <dbReference type="ARBA" id="ARBA00022723"/>
    </source>
</evidence>
<dbReference type="SUPFAM" id="SSF55961">
    <property type="entry name" value="Bet v1-like"/>
    <property type="match status" value="1"/>
</dbReference>
<evidence type="ECO:0000256" key="3">
    <source>
        <dbReference type="ARBA" id="ARBA00022833"/>
    </source>
</evidence>
<dbReference type="EMBL" id="VJMJ01000301">
    <property type="protein sequence ID" value="KAF0723592.1"/>
    <property type="molecule type" value="Genomic_DNA"/>
</dbReference>
<dbReference type="CDD" id="cd00065">
    <property type="entry name" value="FYVE_like_SF"/>
    <property type="match status" value="1"/>
</dbReference>
<dbReference type="InterPro" id="IPR002913">
    <property type="entry name" value="START_lipid-bd_dom"/>
</dbReference>
<keyword evidence="2 4" id="KW-0863">Zinc-finger</keyword>
<keyword evidence="7" id="KW-1185">Reference proteome</keyword>
<protein>
    <recommendedName>
        <fullName evidence="5">FYVE-type domain-containing protein</fullName>
    </recommendedName>
</protein>
<dbReference type="GO" id="GO:0008289">
    <property type="term" value="F:lipid binding"/>
    <property type="evidence" value="ECO:0007669"/>
    <property type="project" value="InterPro"/>
</dbReference>
<dbReference type="SUPFAM" id="SSF57903">
    <property type="entry name" value="FYVE/PHD zinc finger"/>
    <property type="match status" value="1"/>
</dbReference>
<accession>A0A6G0W9Q8</accession>
<evidence type="ECO:0000313" key="7">
    <source>
        <dbReference type="Proteomes" id="UP000481153"/>
    </source>
</evidence>
<dbReference type="AlphaFoldDB" id="A0A6G0W9Q8"/>
<dbReference type="SMART" id="SM00064">
    <property type="entry name" value="FYVE"/>
    <property type="match status" value="1"/>
</dbReference>
<dbReference type="Pfam" id="PF01852">
    <property type="entry name" value="START"/>
    <property type="match status" value="1"/>
</dbReference>
<dbReference type="Gene3D" id="3.30.530.20">
    <property type="match status" value="1"/>
</dbReference>
<dbReference type="InterPro" id="IPR052727">
    <property type="entry name" value="Rab4/Rab5_effector"/>
</dbReference>
<dbReference type="Proteomes" id="UP000481153">
    <property type="component" value="Unassembled WGS sequence"/>
</dbReference>
<dbReference type="InterPro" id="IPR017455">
    <property type="entry name" value="Znf_FYVE-rel"/>
</dbReference>
<proteinExistence type="predicted"/>
<organism evidence="6 7">
    <name type="scientific">Aphanomyces euteiches</name>
    <dbReference type="NCBI Taxonomy" id="100861"/>
    <lineage>
        <taxon>Eukaryota</taxon>
        <taxon>Sar</taxon>
        <taxon>Stramenopiles</taxon>
        <taxon>Oomycota</taxon>
        <taxon>Saprolegniomycetes</taxon>
        <taxon>Saprolegniales</taxon>
        <taxon>Verrucalvaceae</taxon>
        <taxon>Aphanomyces</taxon>
    </lineage>
</organism>
<evidence type="ECO:0000256" key="2">
    <source>
        <dbReference type="ARBA" id="ARBA00022771"/>
    </source>
</evidence>
<dbReference type="InterPro" id="IPR011011">
    <property type="entry name" value="Znf_FYVE_PHD"/>
</dbReference>
<comment type="caution">
    <text evidence="6">The sequence shown here is derived from an EMBL/GenBank/DDBJ whole genome shotgun (WGS) entry which is preliminary data.</text>
</comment>
<dbReference type="PANTHER" id="PTHR13510:SF44">
    <property type="entry name" value="RABENOSYN-5"/>
    <property type="match status" value="1"/>
</dbReference>
<sequence length="456" mass="51152">MLVVDRLDTMCTRENAASHQEAIATSAPQAAQTQLTDFHSIANLKSPDVTMHWSLEKSTTDGLHIYTGHDFAAPSGTVSLMAVTQLFASLDEVQDMFHTTDDDDYKAFCATFAPGIVDYASLYTLARAHLGHYVGIKWHALQRLTPLSKPRDACTLECHRRFSFAAGGRGWAYTMRSIDLPDVCPDMQNVLDVIRMQVSMLGCTFREIADRPGWLQVTVLVQANPRGSFPQWAFKQAVKRRLLSIAQWDGRFRHRRLAKHAQLLPRAALVPATARRVCYLCRQRFSAFRSKCNCRVCGQVVCRTCQHTWRLHDIDVSVCAACSHNPLAQTPASPEAPPPRISTFHESMLPTGDMGAFFVPSTLSSRSPRSIQPSFSVMNGESSRPRFSLNLTQMSRSPLASSQYRAIYEHADEILREQDLLNDDFKPLVALSQRSKSMELERDSEWDAISTIAIVM</sequence>
<keyword evidence="1" id="KW-0479">Metal-binding</keyword>
<dbReference type="Gene3D" id="3.30.40.10">
    <property type="entry name" value="Zinc/RING finger domain, C3HC4 (zinc finger)"/>
    <property type="match status" value="1"/>
</dbReference>
<dbReference type="InterPro" id="IPR000306">
    <property type="entry name" value="Znf_FYVE"/>
</dbReference>
<dbReference type="PROSITE" id="PS50178">
    <property type="entry name" value="ZF_FYVE"/>
    <property type="match status" value="1"/>
</dbReference>
<name>A0A6G0W9Q8_9STRA</name>
<gene>
    <name evidence="6" type="ORF">Ae201684_017559</name>
</gene>
<feature type="domain" description="FYVE-type" evidence="5">
    <location>
        <begin position="278"/>
        <end position="322"/>
    </location>
</feature>
<dbReference type="GO" id="GO:0008270">
    <property type="term" value="F:zinc ion binding"/>
    <property type="evidence" value="ECO:0007669"/>
    <property type="project" value="UniProtKB-KW"/>
</dbReference>
<keyword evidence="3" id="KW-0862">Zinc</keyword>
<evidence type="ECO:0000313" key="6">
    <source>
        <dbReference type="EMBL" id="KAF0723592.1"/>
    </source>
</evidence>